<keyword evidence="5 8" id="KW-0812">Transmembrane</keyword>
<evidence type="ECO:0000256" key="2">
    <source>
        <dbReference type="ARBA" id="ARBA00005745"/>
    </source>
</evidence>
<dbReference type="GO" id="GO:0005886">
    <property type="term" value="C:plasma membrane"/>
    <property type="evidence" value="ECO:0007669"/>
    <property type="project" value="UniProtKB-SubCell"/>
</dbReference>
<dbReference type="PANTHER" id="PTHR30012:SF0">
    <property type="entry name" value="TYPE II SECRETION SYSTEM PROTEIN F-RELATED"/>
    <property type="match status" value="1"/>
</dbReference>
<dbReference type="Gene3D" id="1.20.81.30">
    <property type="entry name" value="Type II secretion system (T2SS), domain F"/>
    <property type="match status" value="2"/>
</dbReference>
<comment type="caution">
    <text evidence="10">The sequence shown here is derived from an EMBL/GenBank/DDBJ whole genome shotgun (WGS) entry which is preliminary data.</text>
</comment>
<keyword evidence="4" id="KW-0997">Cell inner membrane</keyword>
<reference evidence="10 11" key="1">
    <citation type="submission" date="2021-10" db="EMBL/GenBank/DDBJ databases">
        <title>Anaerobic single-cell dispensing facilitates the cultivation of human gut bacteria.</title>
        <authorList>
            <person name="Afrizal A."/>
        </authorList>
    </citation>
    <scope>NUCLEOTIDE SEQUENCE [LARGE SCALE GENOMIC DNA]</scope>
    <source>
        <strain evidence="10 11">CLA-AA-H273</strain>
    </source>
</reference>
<dbReference type="AlphaFoldDB" id="A0AAE3D7S6"/>
<accession>A0AAE3D7S6</accession>
<evidence type="ECO:0000256" key="3">
    <source>
        <dbReference type="ARBA" id="ARBA00022475"/>
    </source>
</evidence>
<feature type="transmembrane region" description="Helical" evidence="8">
    <location>
        <begin position="120"/>
        <end position="141"/>
    </location>
</feature>
<dbReference type="FunFam" id="1.20.81.30:FF:000001">
    <property type="entry name" value="Type II secretion system protein F"/>
    <property type="match status" value="1"/>
</dbReference>
<evidence type="ECO:0000256" key="8">
    <source>
        <dbReference type="SAM" id="Phobius"/>
    </source>
</evidence>
<keyword evidence="7 8" id="KW-0472">Membrane</keyword>
<protein>
    <submittedName>
        <fullName evidence="10">Type II secretion system F family protein</fullName>
    </submittedName>
</protein>
<dbReference type="InterPro" id="IPR042094">
    <property type="entry name" value="T2SS_GspF_sf"/>
</dbReference>
<evidence type="ECO:0000259" key="9">
    <source>
        <dbReference type="Pfam" id="PF00482"/>
    </source>
</evidence>
<evidence type="ECO:0000256" key="4">
    <source>
        <dbReference type="ARBA" id="ARBA00022519"/>
    </source>
</evidence>
<evidence type="ECO:0000256" key="5">
    <source>
        <dbReference type="ARBA" id="ARBA00022692"/>
    </source>
</evidence>
<dbReference type="InterPro" id="IPR003004">
    <property type="entry name" value="GspF/PilC"/>
</dbReference>
<organism evidence="10 11">
    <name type="scientific">Waltera acetigignens</name>
    <dbReference type="NCBI Taxonomy" id="2981769"/>
    <lineage>
        <taxon>Bacteria</taxon>
        <taxon>Bacillati</taxon>
        <taxon>Bacillota</taxon>
        <taxon>Clostridia</taxon>
        <taxon>Lachnospirales</taxon>
        <taxon>Lachnospiraceae</taxon>
        <taxon>Waltera</taxon>
    </lineage>
</organism>
<evidence type="ECO:0000256" key="1">
    <source>
        <dbReference type="ARBA" id="ARBA00004429"/>
    </source>
</evidence>
<evidence type="ECO:0000256" key="7">
    <source>
        <dbReference type="ARBA" id="ARBA00023136"/>
    </source>
</evidence>
<keyword evidence="3" id="KW-1003">Cell membrane</keyword>
<comment type="similarity">
    <text evidence="2">Belongs to the GSP F family.</text>
</comment>
<dbReference type="Proteomes" id="UP001197795">
    <property type="component" value="Unassembled WGS sequence"/>
</dbReference>
<evidence type="ECO:0000313" key="10">
    <source>
        <dbReference type="EMBL" id="MCC2118574.1"/>
    </source>
</evidence>
<dbReference type="RefSeq" id="WP_118538257.1">
    <property type="nucleotide sequence ID" value="NZ_JAJEPV010000005.1"/>
</dbReference>
<keyword evidence="6 8" id="KW-1133">Transmembrane helix</keyword>
<keyword evidence="11" id="KW-1185">Reference proteome</keyword>
<dbReference type="InterPro" id="IPR018076">
    <property type="entry name" value="T2SS_GspF_dom"/>
</dbReference>
<feature type="transmembrane region" description="Helical" evidence="8">
    <location>
        <begin position="323"/>
        <end position="346"/>
    </location>
</feature>
<dbReference type="PRINTS" id="PR00812">
    <property type="entry name" value="BCTERIALGSPF"/>
</dbReference>
<feature type="domain" description="Type II secretion system protein GspF" evidence="9">
    <location>
        <begin position="221"/>
        <end position="341"/>
    </location>
</feature>
<dbReference type="EMBL" id="JAJEPV010000005">
    <property type="protein sequence ID" value="MCC2118574.1"/>
    <property type="molecule type" value="Genomic_DNA"/>
</dbReference>
<gene>
    <name evidence="10" type="ORF">LKD75_03030</name>
</gene>
<evidence type="ECO:0000313" key="11">
    <source>
        <dbReference type="Proteomes" id="UP001197795"/>
    </source>
</evidence>
<feature type="transmembrane region" description="Helical" evidence="8">
    <location>
        <begin position="169"/>
        <end position="187"/>
    </location>
</feature>
<name>A0AAE3D7S6_9FIRM</name>
<comment type="subcellular location">
    <subcellularLocation>
        <location evidence="1">Cell inner membrane</location>
        <topology evidence="1">Multi-pass membrane protein</topology>
    </subcellularLocation>
</comment>
<feature type="domain" description="Type II secretion system protein GspF" evidence="9">
    <location>
        <begin position="17"/>
        <end position="139"/>
    </location>
</feature>
<proteinExistence type="inferred from homology"/>
<dbReference type="PANTHER" id="PTHR30012">
    <property type="entry name" value="GENERAL SECRETION PATHWAY PROTEIN"/>
    <property type="match status" value="1"/>
</dbReference>
<evidence type="ECO:0000256" key="6">
    <source>
        <dbReference type="ARBA" id="ARBA00022989"/>
    </source>
</evidence>
<sequence length="350" mass="38489">MKTTEKKLLSNEEIASFCSQAAMLFQAGIPPVEGMAILQSDAQSPEGKAIFEEILTVCRQGESFHKALEATKVFPDYCLHMIALGEESGNLDVCMSSLADYYEKEDAIAGSIRDAVTYPFIMIAMMAAVIVVLVSRVMPIFEQVYIELGSEMTGFAASLLRLGNHLNRYSFIFVSILCILLLLYLFATRTQTGKRVTARFLNWFPLTRRFYESVACERFASGMALTLSSGMDTYSSLDMVAALVGNEKMKQKILSCKEAINAGANFAEALTGAGIFNHLYSQMVSVGFRSGNVDVVLKKIADRYEENTNRRLQSIIAILEPTLVIILSVIVGLILLSVILPLMGIMTSIG</sequence>
<dbReference type="Pfam" id="PF00482">
    <property type="entry name" value="T2SSF"/>
    <property type="match status" value="2"/>
</dbReference>